<dbReference type="Pfam" id="PF00175">
    <property type="entry name" value="NAD_binding_1"/>
    <property type="match status" value="1"/>
</dbReference>
<dbReference type="SUPFAM" id="SSF63380">
    <property type="entry name" value="Riboflavin synthase domain-like"/>
    <property type="match status" value="1"/>
</dbReference>
<dbReference type="InterPro" id="IPR023208">
    <property type="entry name" value="P450R"/>
</dbReference>
<dbReference type="Gene3D" id="3.40.50.80">
    <property type="entry name" value="Nucleotide-binding domain of ferredoxin-NADP reductase (FNR) module"/>
    <property type="match status" value="1"/>
</dbReference>
<dbReference type="EC" id="1.6.2.4" evidence="18"/>
<keyword evidence="4" id="KW-0285">Flavoprotein</keyword>
<dbReference type="InterPro" id="IPR029039">
    <property type="entry name" value="Flavoprotein-like_sf"/>
</dbReference>
<evidence type="ECO:0000256" key="3">
    <source>
        <dbReference type="ARBA" id="ARBA00022516"/>
    </source>
</evidence>
<evidence type="ECO:0000256" key="2">
    <source>
        <dbReference type="ARBA" id="ARBA00001974"/>
    </source>
</evidence>
<dbReference type="Proteomes" id="UP001251528">
    <property type="component" value="Unassembled WGS sequence"/>
</dbReference>
<comment type="cofactor">
    <cofactor evidence="1">
        <name>FMN</name>
        <dbReference type="ChEBI" id="CHEBI:58210"/>
    </cofactor>
</comment>
<dbReference type="InterPro" id="IPR017938">
    <property type="entry name" value="Riboflavin_synthase-like_b-brl"/>
</dbReference>
<keyword evidence="9 18" id="KW-0521">NADP</keyword>
<comment type="function">
    <text evidence="18">This enzyme is required for electron transfer from NADP to cytochrome P450.</text>
</comment>
<comment type="caution">
    <text evidence="21">The sequence shown here is derived from an EMBL/GenBank/DDBJ whole genome shotgun (WGS) entry which is preliminary data.</text>
</comment>
<organism evidence="21 22">
    <name type="scientific">Conoideocrella luteorostrata</name>
    <dbReference type="NCBI Taxonomy" id="1105319"/>
    <lineage>
        <taxon>Eukaryota</taxon>
        <taxon>Fungi</taxon>
        <taxon>Dikarya</taxon>
        <taxon>Ascomycota</taxon>
        <taxon>Pezizomycotina</taxon>
        <taxon>Sordariomycetes</taxon>
        <taxon>Hypocreomycetidae</taxon>
        <taxon>Hypocreales</taxon>
        <taxon>Clavicipitaceae</taxon>
        <taxon>Conoideocrella</taxon>
    </lineage>
</organism>
<dbReference type="GO" id="GO:0050660">
    <property type="term" value="F:flavin adenine dinucleotide binding"/>
    <property type="evidence" value="ECO:0007669"/>
    <property type="project" value="TreeGrafter"/>
</dbReference>
<dbReference type="Gene3D" id="2.40.30.10">
    <property type="entry name" value="Translation factors"/>
    <property type="match status" value="1"/>
</dbReference>
<evidence type="ECO:0000256" key="7">
    <source>
        <dbReference type="ARBA" id="ARBA00022824"/>
    </source>
</evidence>
<comment type="catalytic activity">
    <reaction evidence="18">
        <text>2 oxidized [cytochrome P450] + NADPH = 2 reduced [cytochrome P450] + NADP(+) + H(+)</text>
        <dbReference type="Rhea" id="RHEA:24040"/>
        <dbReference type="Rhea" id="RHEA-COMP:14627"/>
        <dbReference type="Rhea" id="RHEA-COMP:14628"/>
        <dbReference type="ChEBI" id="CHEBI:15378"/>
        <dbReference type="ChEBI" id="CHEBI:55376"/>
        <dbReference type="ChEBI" id="CHEBI:57783"/>
        <dbReference type="ChEBI" id="CHEBI:58349"/>
        <dbReference type="ChEBI" id="CHEBI:60344"/>
        <dbReference type="EC" id="1.6.2.4"/>
    </reaction>
</comment>
<dbReference type="InterPro" id="IPR008254">
    <property type="entry name" value="Flavodoxin/NO_synth"/>
</dbReference>
<keyword evidence="3" id="KW-0444">Lipid biosynthesis</keyword>
<dbReference type="PRINTS" id="PR00369">
    <property type="entry name" value="FLAVODOXIN"/>
</dbReference>
<sequence>MSFIQSYTHHTTVKYIRELASLPTELSFLAVLDSFALLLAGVALLSYLFPENTWDRPDPYRHIWFEKPQVGDNAISNNNQATRDISQMLDKLNKNAVIFWGSQSGTSERLANLLARELSHRFGLETLAADLSDFDPESIMLIPKSKIALFLLSTYGEGDPSDNANSFWAWLDKDNLPSLSGLRYSAFGLGNSNYKHYNRVVDVVDMNLRLAGAEQLLPAGKADDAAGTTEEDFLRWKSELFAFLVNGLNMKESDSQYKPVLSTVYDSSLEQIDLHHGQPDDSGVTGSNESPAKSLLVTNARELFTAAERNCLHLDISLSGQPEMSYKTGDHLGVWPMNPDQEVERLIQAMGVNHLRHVPLSISANDAAISIQFPSPTTITALFRYYVEICAPISRDTLRTISEFAPSPEAKAWLLHLGSDKNIYRDFLDKTHLNIGRLLELAAGKAIWTELPLSFLLENLPRTRPRYYSISSSNVLSPRIISLTILVPSTKLKNNENTVVPGLATGYLLAHSNSRHDVQIAPSHPSNLSYELSGPSGALEGGKIFAQIRHSTFKLPRQPTCPLIMIAAGTGIAPFRAFIAERSRIQTSGVEVGQMILFFGCRHPEYDYIYRDELEALITSLGGKLDIKLAFSRSNRPEKTYVQDKILESKENICRLLGEGASLYVCGRASMAREVGNHVLSVIVEDKGWEEAEGQKWITTMKQTRKWQEDVWG</sequence>
<keyword evidence="13" id="KW-0756">Sterol biosynthesis</keyword>
<dbReference type="InterPro" id="IPR039261">
    <property type="entry name" value="FNR_nucleotide-bd"/>
</dbReference>
<dbReference type="Pfam" id="PF00667">
    <property type="entry name" value="FAD_binding_1"/>
    <property type="match status" value="1"/>
</dbReference>
<dbReference type="SUPFAM" id="SSF52218">
    <property type="entry name" value="Flavoproteins"/>
    <property type="match status" value="1"/>
</dbReference>
<keyword evidence="11" id="KW-1133">Transmembrane helix</keyword>
<evidence type="ECO:0000256" key="10">
    <source>
        <dbReference type="ARBA" id="ARBA00022955"/>
    </source>
</evidence>
<keyword evidence="5" id="KW-0288">FMN</keyword>
<evidence type="ECO:0000256" key="1">
    <source>
        <dbReference type="ARBA" id="ARBA00001917"/>
    </source>
</evidence>
<keyword evidence="15 18" id="KW-0472">Membrane</keyword>
<dbReference type="Gene3D" id="3.40.50.360">
    <property type="match status" value="1"/>
</dbReference>
<dbReference type="InterPro" id="IPR023173">
    <property type="entry name" value="NADPH_Cyt_P450_Rdtase_alpha"/>
</dbReference>
<evidence type="ECO:0000256" key="9">
    <source>
        <dbReference type="ARBA" id="ARBA00022857"/>
    </source>
</evidence>
<comment type="cofactor">
    <cofactor evidence="2">
        <name>FAD</name>
        <dbReference type="ChEBI" id="CHEBI:57692"/>
    </cofactor>
</comment>
<dbReference type="FunFam" id="3.40.50.80:FF:000032">
    <property type="entry name" value="NADPH-dependent diflavin oxidoreductase 1"/>
    <property type="match status" value="1"/>
</dbReference>
<evidence type="ECO:0000256" key="8">
    <source>
        <dbReference type="ARBA" id="ARBA00022827"/>
    </source>
</evidence>
<dbReference type="AlphaFoldDB" id="A0AAJ0CM47"/>
<dbReference type="GO" id="GO:0010181">
    <property type="term" value="F:FMN binding"/>
    <property type="evidence" value="ECO:0007669"/>
    <property type="project" value="InterPro"/>
</dbReference>
<feature type="domain" description="Flavodoxin-like" evidence="19">
    <location>
        <begin position="96"/>
        <end position="241"/>
    </location>
</feature>
<evidence type="ECO:0000256" key="18">
    <source>
        <dbReference type="PIRNR" id="PIRNR000208"/>
    </source>
</evidence>
<name>A0AAJ0CM47_9HYPO</name>
<evidence type="ECO:0000256" key="14">
    <source>
        <dbReference type="ARBA" id="ARBA00023098"/>
    </source>
</evidence>
<evidence type="ECO:0000256" key="11">
    <source>
        <dbReference type="ARBA" id="ARBA00022989"/>
    </source>
</evidence>
<dbReference type="InterPro" id="IPR003097">
    <property type="entry name" value="CysJ-like_FAD-binding"/>
</dbReference>
<keyword evidence="6" id="KW-0812">Transmembrane</keyword>
<feature type="domain" description="FAD-binding FR-type" evidence="20">
    <location>
        <begin position="290"/>
        <end position="542"/>
    </location>
</feature>
<dbReference type="InterPro" id="IPR001433">
    <property type="entry name" value="OxRdtase_FAD/NAD-bd"/>
</dbReference>
<dbReference type="Gene3D" id="1.20.990.10">
    <property type="entry name" value="NADPH-cytochrome p450 Reductase, Chain A, domain 3"/>
    <property type="match status" value="1"/>
</dbReference>
<dbReference type="Pfam" id="PF00258">
    <property type="entry name" value="Flavodoxin_1"/>
    <property type="match status" value="1"/>
</dbReference>
<evidence type="ECO:0000313" key="22">
    <source>
        <dbReference type="Proteomes" id="UP001251528"/>
    </source>
</evidence>
<proteinExistence type="inferred from homology"/>
<dbReference type="EMBL" id="JASWJB010000126">
    <property type="protein sequence ID" value="KAK2595610.1"/>
    <property type="molecule type" value="Genomic_DNA"/>
</dbReference>
<evidence type="ECO:0000256" key="16">
    <source>
        <dbReference type="ARBA" id="ARBA00023166"/>
    </source>
</evidence>
<dbReference type="GO" id="GO:0003958">
    <property type="term" value="F:NADPH-hemoprotein reductase activity"/>
    <property type="evidence" value="ECO:0007669"/>
    <property type="project" value="UniProtKB-EC"/>
</dbReference>
<dbReference type="PRINTS" id="PR00371">
    <property type="entry name" value="FPNCR"/>
</dbReference>
<dbReference type="PROSITE" id="PS51384">
    <property type="entry name" value="FAD_FR"/>
    <property type="match status" value="1"/>
</dbReference>
<dbReference type="PIRSF" id="PIRSF000208">
    <property type="entry name" value="P450R"/>
    <property type="match status" value="1"/>
</dbReference>
<keyword evidence="14" id="KW-0443">Lipid metabolism</keyword>
<keyword evidence="12 18" id="KW-0560">Oxidoreductase</keyword>
<evidence type="ECO:0000256" key="5">
    <source>
        <dbReference type="ARBA" id="ARBA00022643"/>
    </source>
</evidence>
<dbReference type="InterPro" id="IPR001709">
    <property type="entry name" value="Flavoprot_Pyr_Nucl_cyt_Rdtase"/>
</dbReference>
<dbReference type="InterPro" id="IPR001094">
    <property type="entry name" value="Flavdoxin-like"/>
</dbReference>
<keyword evidence="22" id="KW-1185">Reference proteome</keyword>
<keyword evidence="8" id="KW-0274">FAD</keyword>
<evidence type="ECO:0000256" key="13">
    <source>
        <dbReference type="ARBA" id="ARBA00023011"/>
    </source>
</evidence>
<protein>
    <recommendedName>
        <fullName evidence="18">NADPH--cytochrome P450 reductase</fullName>
        <ecNumber evidence="18">1.6.2.4</ecNumber>
    </recommendedName>
</protein>
<accession>A0AAJ0CM47</accession>
<dbReference type="FunFam" id="3.40.50.360:FF:000036">
    <property type="entry name" value="NADPH--cytochrome P450 reductase"/>
    <property type="match status" value="1"/>
</dbReference>
<evidence type="ECO:0000256" key="4">
    <source>
        <dbReference type="ARBA" id="ARBA00022630"/>
    </source>
</evidence>
<comment type="subcellular location">
    <subcellularLocation>
        <location evidence="18">Endoplasmic reticulum membrane</location>
    </subcellularLocation>
</comment>
<dbReference type="SUPFAM" id="SSF52343">
    <property type="entry name" value="Ferredoxin reductase-like, C-terminal NADP-linked domain"/>
    <property type="match status" value="1"/>
</dbReference>
<keyword evidence="17" id="KW-0753">Steroid metabolism</keyword>
<evidence type="ECO:0000256" key="17">
    <source>
        <dbReference type="ARBA" id="ARBA00023221"/>
    </source>
</evidence>
<evidence type="ECO:0000259" key="20">
    <source>
        <dbReference type="PROSITE" id="PS51384"/>
    </source>
</evidence>
<dbReference type="GO" id="GO:0005789">
    <property type="term" value="C:endoplasmic reticulum membrane"/>
    <property type="evidence" value="ECO:0007669"/>
    <property type="project" value="UniProtKB-SubCell"/>
</dbReference>
<evidence type="ECO:0000256" key="6">
    <source>
        <dbReference type="ARBA" id="ARBA00022692"/>
    </source>
</evidence>
<dbReference type="InterPro" id="IPR017927">
    <property type="entry name" value="FAD-bd_FR_type"/>
</dbReference>
<dbReference type="GO" id="GO:0005829">
    <property type="term" value="C:cytosol"/>
    <property type="evidence" value="ECO:0007669"/>
    <property type="project" value="TreeGrafter"/>
</dbReference>
<dbReference type="PANTHER" id="PTHR19384:SF108">
    <property type="entry name" value="NADPH--CYTOCHROME P450 REDUCTASE"/>
    <property type="match status" value="1"/>
</dbReference>
<evidence type="ECO:0000256" key="15">
    <source>
        <dbReference type="ARBA" id="ARBA00023136"/>
    </source>
</evidence>
<evidence type="ECO:0000259" key="19">
    <source>
        <dbReference type="PROSITE" id="PS50902"/>
    </source>
</evidence>
<dbReference type="PANTHER" id="PTHR19384">
    <property type="entry name" value="NITRIC OXIDE SYNTHASE-RELATED"/>
    <property type="match status" value="1"/>
</dbReference>
<evidence type="ECO:0000256" key="12">
    <source>
        <dbReference type="ARBA" id="ARBA00023002"/>
    </source>
</evidence>
<dbReference type="PROSITE" id="PS50902">
    <property type="entry name" value="FLAVODOXIN_LIKE"/>
    <property type="match status" value="1"/>
</dbReference>
<keyword evidence="16" id="KW-1207">Sterol metabolism</keyword>
<keyword evidence="10" id="KW-0752">Steroid biosynthesis</keyword>
<reference evidence="21" key="1">
    <citation type="submission" date="2023-06" db="EMBL/GenBank/DDBJ databases">
        <title>Conoideocrella luteorostrata (Hypocreales: Clavicipitaceae), a potential biocontrol fungus for elongate hemlock scale in United States Christmas tree production areas.</title>
        <authorList>
            <person name="Barrett H."/>
            <person name="Lovett B."/>
            <person name="Macias A.M."/>
            <person name="Stajich J.E."/>
            <person name="Kasson M.T."/>
        </authorList>
    </citation>
    <scope>NUCLEOTIDE SEQUENCE</scope>
    <source>
        <strain evidence="21">ARSEF 14590</strain>
    </source>
</reference>
<comment type="similarity">
    <text evidence="18">In the C-terminal section; belongs to the flavoprotein pyridine nucleotide cytochrome reductase family.</text>
</comment>
<gene>
    <name evidence="21" type="ORF">QQS21_006657</name>
</gene>
<keyword evidence="7 18" id="KW-0256">Endoplasmic reticulum</keyword>
<evidence type="ECO:0000313" key="21">
    <source>
        <dbReference type="EMBL" id="KAK2595610.1"/>
    </source>
</evidence>
<dbReference type="GO" id="GO:0016126">
    <property type="term" value="P:sterol biosynthetic process"/>
    <property type="evidence" value="ECO:0007669"/>
    <property type="project" value="UniProtKB-KW"/>
</dbReference>